<protein>
    <submittedName>
        <fullName evidence="1">PD-(D/E)XK nuclease superfamily protein</fullName>
    </submittedName>
</protein>
<dbReference type="RefSeq" id="WP_142189422.1">
    <property type="nucleotide sequence ID" value="NZ_VHIF01000001.1"/>
</dbReference>
<comment type="caution">
    <text evidence="1">The sequence shown here is derived from an EMBL/GenBank/DDBJ whole genome shotgun (WGS) entry which is preliminary data.</text>
</comment>
<name>A0ABY3A9U0_9FLAO</name>
<accession>A0ABY3A9U0</accession>
<evidence type="ECO:0000313" key="2">
    <source>
        <dbReference type="Proteomes" id="UP000315363"/>
    </source>
</evidence>
<keyword evidence="2" id="KW-1185">Reference proteome</keyword>
<dbReference type="EMBL" id="VHIF01000001">
    <property type="protein sequence ID" value="TQO37522.1"/>
    <property type="molecule type" value="Genomic_DNA"/>
</dbReference>
<dbReference type="Pfam" id="PF14281">
    <property type="entry name" value="PDDEXK_4"/>
    <property type="match status" value="1"/>
</dbReference>
<organism evidence="1 2">
    <name type="scientific">Arenibacter algicola</name>
    <dbReference type="NCBI Taxonomy" id="616991"/>
    <lineage>
        <taxon>Bacteria</taxon>
        <taxon>Pseudomonadati</taxon>
        <taxon>Bacteroidota</taxon>
        <taxon>Flavobacteriia</taxon>
        <taxon>Flavobacteriales</taxon>
        <taxon>Flavobacteriaceae</taxon>
        <taxon>Arenibacter</taxon>
    </lineage>
</organism>
<dbReference type="InterPro" id="IPR029470">
    <property type="entry name" value="PDDEXK_4"/>
</dbReference>
<gene>
    <name evidence="1" type="ORF">GQ41_2131</name>
</gene>
<reference evidence="1 2" key="1">
    <citation type="submission" date="2019-06" db="EMBL/GenBank/DDBJ databases">
        <title>A large-scale integrated study on North Sea by COGITO (Coastal Microbe Genomic &amp; Taxonomic Observatory).</title>
        <authorList>
            <person name="Teeling H."/>
        </authorList>
    </citation>
    <scope>NUCLEOTIDE SEQUENCE [LARGE SCALE GENOMIC DNA]</scope>
    <source>
        <strain evidence="1 2">MAR_2009_79</strain>
    </source>
</reference>
<dbReference type="Proteomes" id="UP000315363">
    <property type="component" value="Unassembled WGS sequence"/>
</dbReference>
<proteinExistence type="predicted"/>
<sequence>MNIIPICTKILKDTTRILKHQQEIAVLKGETFNLFSILKMESKENDTHSAFLGELLNPNGSHNFGASFLQLFLNQIDNETLDADSSKVILEYHIGSNNHDDKTGGRVDIYIKDASENTICIENKIYASDQPNQLKRYANHNKTKNKVYYLTLNGDDASKGSKDDLEIDVDYTCISYHTTIIDWLEACAKEASDQPILRETIKQYIILLKKLTNQLSDAKMEKEIKALIITNYTAAKTISSNIEAVELEYTRLFLIEIEQKLNETLNDKHKDWTIEVSEDLNVIWSGIKISHKDWPQNIRVQLQGNNKIHSSDTGYGLVTHKSSIYRLDIESELKSNIIFETGFKSKEYWPFYKLILWFGNTEERAKLFDKKQRSELVTFTVDKLVEISRVCERPLSELK</sequence>
<evidence type="ECO:0000313" key="1">
    <source>
        <dbReference type="EMBL" id="TQO37522.1"/>
    </source>
</evidence>